<keyword evidence="6" id="KW-0862">Zinc</keyword>
<feature type="compositionally biased region" description="Basic residues" evidence="8">
    <location>
        <begin position="102"/>
        <end position="118"/>
    </location>
</feature>
<accession>A0A8H5GZH7</accession>
<dbReference type="EMBL" id="JAACJP010000038">
    <property type="protein sequence ID" value="KAF5373983.1"/>
    <property type="molecule type" value="Genomic_DNA"/>
</dbReference>
<evidence type="ECO:0000313" key="10">
    <source>
        <dbReference type="EMBL" id="KAF5373983.1"/>
    </source>
</evidence>
<dbReference type="GO" id="GO:0003677">
    <property type="term" value="F:DNA binding"/>
    <property type="evidence" value="ECO:0007669"/>
    <property type="project" value="InterPro"/>
</dbReference>
<name>A0A8H5GZH7_9AGAR</name>
<sequence length="131" mass="14434">MHLNDSKTAHNSKKDRHESIGIGHIGIHAFHHIMNDPRVQHIPLVLETSSFELPQETWANEIEVLNQLSGLALDPGATTQSDDLVKGIRTALQHAENASGKGKSKAKAPSRTSRKRKAKADEDDEADEDED</sequence>
<comment type="similarity">
    <text evidence="2">Belongs to the AP endonuclease 2 family.</text>
</comment>
<comment type="caution">
    <text evidence="10">The sequence shown here is derived from an EMBL/GenBank/DDBJ whole genome shotgun (WGS) entry which is preliminary data.</text>
</comment>
<dbReference type="PANTHER" id="PTHR21445">
    <property type="entry name" value="ENDONUCLEASE IV ENDODEOXYRIBONUCLEASE IV"/>
    <property type="match status" value="1"/>
</dbReference>
<protein>
    <recommendedName>
        <fullName evidence="9">Xylose isomerase-like TIM barrel domain-containing protein</fullName>
    </recommendedName>
</protein>
<dbReference type="GO" id="GO:0005739">
    <property type="term" value="C:mitochondrion"/>
    <property type="evidence" value="ECO:0007669"/>
    <property type="project" value="TreeGrafter"/>
</dbReference>
<dbReference type="InterPro" id="IPR001719">
    <property type="entry name" value="AP_endonuc_2"/>
</dbReference>
<dbReference type="GO" id="GO:0005634">
    <property type="term" value="C:nucleus"/>
    <property type="evidence" value="ECO:0007669"/>
    <property type="project" value="TreeGrafter"/>
</dbReference>
<dbReference type="PANTHER" id="PTHR21445:SF0">
    <property type="entry name" value="APURINIC-APYRIMIDINIC ENDONUCLEASE"/>
    <property type="match status" value="1"/>
</dbReference>
<keyword evidence="4" id="KW-0227">DNA damage</keyword>
<dbReference type="Pfam" id="PF01261">
    <property type="entry name" value="AP_endonuc_2"/>
    <property type="match status" value="1"/>
</dbReference>
<evidence type="ECO:0000256" key="4">
    <source>
        <dbReference type="ARBA" id="ARBA00022763"/>
    </source>
</evidence>
<dbReference type="PROSITE" id="PS00731">
    <property type="entry name" value="AP_NUCLEASE_F2_3"/>
    <property type="match status" value="1"/>
</dbReference>
<keyword evidence="3" id="KW-0479">Metal-binding</keyword>
<dbReference type="InterPro" id="IPR036237">
    <property type="entry name" value="Xyl_isomerase-like_sf"/>
</dbReference>
<dbReference type="Proteomes" id="UP000565441">
    <property type="component" value="Unassembled WGS sequence"/>
</dbReference>
<evidence type="ECO:0000313" key="11">
    <source>
        <dbReference type="Proteomes" id="UP000565441"/>
    </source>
</evidence>
<evidence type="ECO:0000256" key="2">
    <source>
        <dbReference type="ARBA" id="ARBA00005340"/>
    </source>
</evidence>
<dbReference type="GO" id="GO:0003906">
    <property type="term" value="F:DNA-(apurinic or apyrimidinic site) endonuclease activity"/>
    <property type="evidence" value="ECO:0007669"/>
    <property type="project" value="TreeGrafter"/>
</dbReference>
<dbReference type="AlphaFoldDB" id="A0A8H5GZH7"/>
<feature type="domain" description="Xylose isomerase-like TIM barrel" evidence="9">
    <location>
        <begin position="1"/>
        <end position="67"/>
    </location>
</feature>
<dbReference type="InterPro" id="IPR018246">
    <property type="entry name" value="AP_endonuc_F2_Zn_BS"/>
</dbReference>
<evidence type="ECO:0000256" key="6">
    <source>
        <dbReference type="ARBA" id="ARBA00022833"/>
    </source>
</evidence>
<dbReference type="Gene3D" id="3.20.20.150">
    <property type="entry name" value="Divalent-metal-dependent TIM barrel enzymes"/>
    <property type="match status" value="1"/>
</dbReference>
<organism evidence="10 11">
    <name type="scientific">Tricholomella constricta</name>
    <dbReference type="NCBI Taxonomy" id="117010"/>
    <lineage>
        <taxon>Eukaryota</taxon>
        <taxon>Fungi</taxon>
        <taxon>Dikarya</taxon>
        <taxon>Basidiomycota</taxon>
        <taxon>Agaricomycotina</taxon>
        <taxon>Agaricomycetes</taxon>
        <taxon>Agaricomycetidae</taxon>
        <taxon>Agaricales</taxon>
        <taxon>Tricholomatineae</taxon>
        <taxon>Lyophyllaceae</taxon>
        <taxon>Tricholomella</taxon>
    </lineage>
</organism>
<dbReference type="GO" id="GO:0006284">
    <property type="term" value="P:base-excision repair"/>
    <property type="evidence" value="ECO:0007669"/>
    <property type="project" value="TreeGrafter"/>
</dbReference>
<dbReference type="InterPro" id="IPR013022">
    <property type="entry name" value="Xyl_isomerase-like_TIM-brl"/>
</dbReference>
<keyword evidence="5" id="KW-0378">Hydrolase</keyword>
<evidence type="ECO:0000259" key="9">
    <source>
        <dbReference type="Pfam" id="PF01261"/>
    </source>
</evidence>
<comment type="cofactor">
    <cofactor evidence="1">
        <name>Zn(2+)</name>
        <dbReference type="ChEBI" id="CHEBI:29105"/>
    </cofactor>
</comment>
<dbReference type="GO" id="GO:0008270">
    <property type="term" value="F:zinc ion binding"/>
    <property type="evidence" value="ECO:0007669"/>
    <property type="project" value="InterPro"/>
</dbReference>
<gene>
    <name evidence="10" type="ORF">D9615_009930</name>
</gene>
<proteinExistence type="inferred from homology"/>
<dbReference type="SUPFAM" id="SSF51658">
    <property type="entry name" value="Xylose isomerase-like"/>
    <property type="match status" value="1"/>
</dbReference>
<evidence type="ECO:0000256" key="8">
    <source>
        <dbReference type="SAM" id="MobiDB-lite"/>
    </source>
</evidence>
<evidence type="ECO:0000256" key="5">
    <source>
        <dbReference type="ARBA" id="ARBA00022801"/>
    </source>
</evidence>
<evidence type="ECO:0000256" key="7">
    <source>
        <dbReference type="ARBA" id="ARBA00023204"/>
    </source>
</evidence>
<feature type="compositionally biased region" description="Acidic residues" evidence="8">
    <location>
        <begin position="121"/>
        <end position="131"/>
    </location>
</feature>
<keyword evidence="11" id="KW-1185">Reference proteome</keyword>
<dbReference type="GO" id="GO:0008081">
    <property type="term" value="F:phosphoric diester hydrolase activity"/>
    <property type="evidence" value="ECO:0007669"/>
    <property type="project" value="TreeGrafter"/>
</dbReference>
<feature type="region of interest" description="Disordered" evidence="8">
    <location>
        <begin position="94"/>
        <end position="131"/>
    </location>
</feature>
<keyword evidence="7" id="KW-0234">DNA repair</keyword>
<evidence type="ECO:0000256" key="3">
    <source>
        <dbReference type="ARBA" id="ARBA00022723"/>
    </source>
</evidence>
<evidence type="ECO:0000256" key="1">
    <source>
        <dbReference type="ARBA" id="ARBA00001947"/>
    </source>
</evidence>
<dbReference type="OrthoDB" id="7663182at2759"/>
<reference evidence="10 11" key="1">
    <citation type="journal article" date="2020" name="ISME J.">
        <title>Uncovering the hidden diversity of litter-decomposition mechanisms in mushroom-forming fungi.</title>
        <authorList>
            <person name="Floudas D."/>
            <person name="Bentzer J."/>
            <person name="Ahren D."/>
            <person name="Johansson T."/>
            <person name="Persson P."/>
            <person name="Tunlid A."/>
        </authorList>
    </citation>
    <scope>NUCLEOTIDE SEQUENCE [LARGE SCALE GENOMIC DNA]</scope>
    <source>
        <strain evidence="10 11">CBS 661.87</strain>
    </source>
</reference>